<organism evidence="2 3">
    <name type="scientific">Folsomia candida</name>
    <name type="common">Springtail</name>
    <dbReference type="NCBI Taxonomy" id="158441"/>
    <lineage>
        <taxon>Eukaryota</taxon>
        <taxon>Metazoa</taxon>
        <taxon>Ecdysozoa</taxon>
        <taxon>Arthropoda</taxon>
        <taxon>Hexapoda</taxon>
        <taxon>Collembola</taxon>
        <taxon>Entomobryomorpha</taxon>
        <taxon>Isotomoidea</taxon>
        <taxon>Isotomidae</taxon>
        <taxon>Proisotominae</taxon>
        <taxon>Folsomia</taxon>
    </lineage>
</organism>
<dbReference type="AlphaFoldDB" id="A0A226EWE8"/>
<proteinExistence type="predicted"/>
<evidence type="ECO:0000313" key="3">
    <source>
        <dbReference type="Proteomes" id="UP000198287"/>
    </source>
</evidence>
<feature type="chain" id="PRO_5012963118" evidence="1">
    <location>
        <begin position="17"/>
        <end position="243"/>
    </location>
</feature>
<dbReference type="Proteomes" id="UP000198287">
    <property type="component" value="Unassembled WGS sequence"/>
</dbReference>
<keyword evidence="3" id="KW-1185">Reference proteome</keyword>
<comment type="caution">
    <text evidence="2">The sequence shown here is derived from an EMBL/GenBank/DDBJ whole genome shotgun (WGS) entry which is preliminary data.</text>
</comment>
<name>A0A226EWE8_FOLCA</name>
<accession>A0A226EWE8</accession>
<gene>
    <name evidence="2" type="ORF">Fcan01_00511</name>
</gene>
<reference evidence="2 3" key="1">
    <citation type="submission" date="2015-12" db="EMBL/GenBank/DDBJ databases">
        <title>The genome of Folsomia candida.</title>
        <authorList>
            <person name="Faddeeva A."/>
            <person name="Derks M.F."/>
            <person name="Anvar Y."/>
            <person name="Smit S."/>
            <person name="Van Straalen N."/>
            <person name="Roelofs D."/>
        </authorList>
    </citation>
    <scope>NUCLEOTIDE SEQUENCE [LARGE SCALE GENOMIC DNA]</scope>
    <source>
        <strain evidence="2 3">VU population</strain>
        <tissue evidence="2">Whole body</tissue>
    </source>
</reference>
<evidence type="ECO:0000313" key="2">
    <source>
        <dbReference type="EMBL" id="OXA61922.1"/>
    </source>
</evidence>
<protein>
    <submittedName>
        <fullName evidence="2">Uncharacterized protein</fullName>
    </submittedName>
</protein>
<sequence>MKVLAILAVVATAAFGSSVRETLQTGPPCRTLRKLLDVNKPKINQIFYPHSNRRPPEFPSRDLVATGLSELSYDYTLVNLMLTYDFHFTLSTAHVTNDFTVTGYLDVRPFSQGCIPSGNFTGGGVAIVHVSALDADLRAGFFVNMITNKVTIRTLDIRNISFGSDIMISFGPDLLIGGSPVDWDAVSAGLKTCFDAEFAANRAAVTEMIRQAANVVIGQYTLDEISEWIGGGGGTCPPPLDQL</sequence>
<dbReference type="EMBL" id="LNIX01000001">
    <property type="protein sequence ID" value="OXA61922.1"/>
    <property type="molecule type" value="Genomic_DNA"/>
</dbReference>
<feature type="signal peptide" evidence="1">
    <location>
        <begin position="1"/>
        <end position="16"/>
    </location>
</feature>
<keyword evidence="1" id="KW-0732">Signal</keyword>
<evidence type="ECO:0000256" key="1">
    <source>
        <dbReference type="SAM" id="SignalP"/>
    </source>
</evidence>